<gene>
    <name evidence="12" type="ORF">BDV98DRAFT_601646</name>
</gene>
<evidence type="ECO:0000256" key="1">
    <source>
        <dbReference type="ARBA" id="ARBA00001971"/>
    </source>
</evidence>
<dbReference type="AlphaFoldDB" id="A0A5C3R380"/>
<evidence type="ECO:0000256" key="11">
    <source>
        <dbReference type="SAM" id="Phobius"/>
    </source>
</evidence>
<dbReference type="SUPFAM" id="SSF48264">
    <property type="entry name" value="Cytochrome P450"/>
    <property type="match status" value="1"/>
</dbReference>
<dbReference type="InterPro" id="IPR002401">
    <property type="entry name" value="Cyt_P450_E_grp-I"/>
</dbReference>
<feature type="transmembrane region" description="Helical" evidence="11">
    <location>
        <begin position="6"/>
        <end position="25"/>
    </location>
</feature>
<evidence type="ECO:0000256" key="8">
    <source>
        <dbReference type="ARBA" id="ARBA00023033"/>
    </source>
</evidence>
<evidence type="ECO:0000256" key="4">
    <source>
        <dbReference type="ARBA" id="ARBA00022617"/>
    </source>
</evidence>
<dbReference type="Pfam" id="PF00067">
    <property type="entry name" value="p450"/>
    <property type="match status" value="1"/>
</dbReference>
<dbReference type="GO" id="GO:0004497">
    <property type="term" value="F:monooxygenase activity"/>
    <property type="evidence" value="ECO:0007669"/>
    <property type="project" value="UniProtKB-KW"/>
</dbReference>
<comment type="cofactor">
    <cofactor evidence="1 9">
        <name>heme</name>
        <dbReference type="ChEBI" id="CHEBI:30413"/>
    </cofactor>
</comment>
<comment type="similarity">
    <text evidence="3 10">Belongs to the cytochrome P450 family.</text>
</comment>
<dbReference type="PANTHER" id="PTHR46300">
    <property type="entry name" value="P450, PUTATIVE (EUROFUNG)-RELATED-RELATED"/>
    <property type="match status" value="1"/>
</dbReference>
<evidence type="ECO:0000256" key="2">
    <source>
        <dbReference type="ARBA" id="ARBA00005179"/>
    </source>
</evidence>
<evidence type="ECO:0000256" key="9">
    <source>
        <dbReference type="PIRSR" id="PIRSR602401-1"/>
    </source>
</evidence>
<keyword evidence="7 9" id="KW-0408">Iron</keyword>
<dbReference type="STRING" id="1884261.A0A5C3R380"/>
<evidence type="ECO:0000256" key="3">
    <source>
        <dbReference type="ARBA" id="ARBA00010617"/>
    </source>
</evidence>
<dbReference type="PROSITE" id="PS00086">
    <property type="entry name" value="CYTOCHROME_P450"/>
    <property type="match status" value="1"/>
</dbReference>
<comment type="pathway">
    <text evidence="2">Secondary metabolite biosynthesis.</text>
</comment>
<dbReference type="Proteomes" id="UP000305067">
    <property type="component" value="Unassembled WGS sequence"/>
</dbReference>
<keyword evidence="13" id="KW-1185">Reference proteome</keyword>
<keyword evidence="6 10" id="KW-0560">Oxidoreductase</keyword>
<dbReference type="GO" id="GO:0005506">
    <property type="term" value="F:iron ion binding"/>
    <property type="evidence" value="ECO:0007669"/>
    <property type="project" value="InterPro"/>
</dbReference>
<dbReference type="Gene3D" id="1.10.630.10">
    <property type="entry name" value="Cytochrome P450"/>
    <property type="match status" value="1"/>
</dbReference>
<protein>
    <submittedName>
        <fullName evidence="12">Cytochrome P450</fullName>
    </submittedName>
</protein>
<keyword evidence="11" id="KW-1133">Transmembrane helix</keyword>
<proteinExistence type="inferred from homology"/>
<keyword evidence="5 9" id="KW-0479">Metal-binding</keyword>
<dbReference type="PRINTS" id="PR00463">
    <property type="entry name" value="EP450I"/>
</dbReference>
<dbReference type="OrthoDB" id="2789670at2759"/>
<accession>A0A5C3R380</accession>
<keyword evidence="11" id="KW-0472">Membrane</keyword>
<dbReference type="InterPro" id="IPR017972">
    <property type="entry name" value="Cyt_P450_CS"/>
</dbReference>
<evidence type="ECO:0000256" key="6">
    <source>
        <dbReference type="ARBA" id="ARBA00023002"/>
    </source>
</evidence>
<keyword evidence="11" id="KW-0812">Transmembrane</keyword>
<dbReference type="InterPro" id="IPR036396">
    <property type="entry name" value="Cyt_P450_sf"/>
</dbReference>
<evidence type="ECO:0000313" key="13">
    <source>
        <dbReference type="Proteomes" id="UP000305067"/>
    </source>
</evidence>
<dbReference type="GO" id="GO:0020037">
    <property type="term" value="F:heme binding"/>
    <property type="evidence" value="ECO:0007669"/>
    <property type="project" value="InterPro"/>
</dbReference>
<evidence type="ECO:0000256" key="5">
    <source>
        <dbReference type="ARBA" id="ARBA00022723"/>
    </source>
</evidence>
<keyword evidence="8 10" id="KW-0503">Monooxygenase</keyword>
<organism evidence="12 13">
    <name type="scientific">Pterulicium gracile</name>
    <dbReference type="NCBI Taxonomy" id="1884261"/>
    <lineage>
        <taxon>Eukaryota</taxon>
        <taxon>Fungi</taxon>
        <taxon>Dikarya</taxon>
        <taxon>Basidiomycota</taxon>
        <taxon>Agaricomycotina</taxon>
        <taxon>Agaricomycetes</taxon>
        <taxon>Agaricomycetidae</taxon>
        <taxon>Agaricales</taxon>
        <taxon>Pleurotineae</taxon>
        <taxon>Pterulaceae</taxon>
        <taxon>Pterulicium</taxon>
    </lineage>
</organism>
<feature type="binding site" description="axial binding residue" evidence="9">
    <location>
        <position position="459"/>
    </location>
    <ligand>
        <name>heme</name>
        <dbReference type="ChEBI" id="CHEBI:30413"/>
    </ligand>
    <ligandPart>
        <name>Fe</name>
        <dbReference type="ChEBI" id="CHEBI:18248"/>
    </ligandPart>
</feature>
<dbReference type="EMBL" id="ML178817">
    <property type="protein sequence ID" value="TFL05254.1"/>
    <property type="molecule type" value="Genomic_DNA"/>
</dbReference>
<keyword evidence="4 9" id="KW-0349">Heme</keyword>
<dbReference type="GO" id="GO:0016705">
    <property type="term" value="F:oxidoreductase activity, acting on paired donors, with incorporation or reduction of molecular oxygen"/>
    <property type="evidence" value="ECO:0007669"/>
    <property type="project" value="InterPro"/>
</dbReference>
<dbReference type="PANTHER" id="PTHR46300:SF7">
    <property type="entry name" value="P450, PUTATIVE (EUROFUNG)-RELATED"/>
    <property type="match status" value="1"/>
</dbReference>
<name>A0A5C3R380_9AGAR</name>
<evidence type="ECO:0000256" key="7">
    <source>
        <dbReference type="ARBA" id="ARBA00023004"/>
    </source>
</evidence>
<dbReference type="InterPro" id="IPR001128">
    <property type="entry name" value="Cyt_P450"/>
</dbReference>
<dbReference type="CDD" id="cd11065">
    <property type="entry name" value="CYP64-like"/>
    <property type="match status" value="1"/>
</dbReference>
<sequence length="527" mass="60017">MATPVVNLLDFICILTASLVAIIAFQQKQLPTSRNYPPGPRGIPLLGNLLQLPSQYQWITFSAWSKRYRSDIVHARVLGQSIVVLNSFEAASELLESRSSIYSDRPDNAMLQDVLDLGRWSVPFIPYGSLWRTLRQKFHVAFSAKTIQRYKPLQIELTGRLLKDLAEAPQDYRRHINVHPGRIILRLVYGSESEADNNEYIHTVDENFRLLNEDYKWGNVWLVDVLPALKYLPSWLPGLSFHNTGKRFRSVIDDMVNKPFNRLKNIQKDADLQVPPCLVSQELERLQETSLLPNDSKYTEEETLIKWFAAASYPAAQDTTSSAIGSFILAMTLHPEYLKIAQEEIRALTQDVRLPSFEDKAAGALPFIHCICLEVIRWNPAVPAGVMHRVTEDDEYKGYHIPKGAWVIGNSWAILHDESVFPDPFRFDPTRYLRSEDGKPTFAETRVMGAAFGFGRRICPGRWFALETLWLTIAQFAAVFDVVRARDKDGKEIVPEPKFSHGLNSHAAPFECRIVPRSPEALKLLDD</sequence>
<reference evidence="12 13" key="1">
    <citation type="journal article" date="2019" name="Nat. Ecol. Evol.">
        <title>Megaphylogeny resolves global patterns of mushroom evolution.</title>
        <authorList>
            <person name="Varga T."/>
            <person name="Krizsan K."/>
            <person name="Foldi C."/>
            <person name="Dima B."/>
            <person name="Sanchez-Garcia M."/>
            <person name="Sanchez-Ramirez S."/>
            <person name="Szollosi G.J."/>
            <person name="Szarkandi J.G."/>
            <person name="Papp V."/>
            <person name="Albert L."/>
            <person name="Andreopoulos W."/>
            <person name="Angelini C."/>
            <person name="Antonin V."/>
            <person name="Barry K.W."/>
            <person name="Bougher N.L."/>
            <person name="Buchanan P."/>
            <person name="Buyck B."/>
            <person name="Bense V."/>
            <person name="Catcheside P."/>
            <person name="Chovatia M."/>
            <person name="Cooper J."/>
            <person name="Damon W."/>
            <person name="Desjardin D."/>
            <person name="Finy P."/>
            <person name="Geml J."/>
            <person name="Haridas S."/>
            <person name="Hughes K."/>
            <person name="Justo A."/>
            <person name="Karasinski D."/>
            <person name="Kautmanova I."/>
            <person name="Kiss B."/>
            <person name="Kocsube S."/>
            <person name="Kotiranta H."/>
            <person name="LaButti K.M."/>
            <person name="Lechner B.E."/>
            <person name="Liimatainen K."/>
            <person name="Lipzen A."/>
            <person name="Lukacs Z."/>
            <person name="Mihaltcheva S."/>
            <person name="Morgado L.N."/>
            <person name="Niskanen T."/>
            <person name="Noordeloos M.E."/>
            <person name="Ohm R.A."/>
            <person name="Ortiz-Santana B."/>
            <person name="Ovrebo C."/>
            <person name="Racz N."/>
            <person name="Riley R."/>
            <person name="Savchenko A."/>
            <person name="Shiryaev A."/>
            <person name="Soop K."/>
            <person name="Spirin V."/>
            <person name="Szebenyi C."/>
            <person name="Tomsovsky M."/>
            <person name="Tulloss R.E."/>
            <person name="Uehling J."/>
            <person name="Grigoriev I.V."/>
            <person name="Vagvolgyi C."/>
            <person name="Papp T."/>
            <person name="Martin F.M."/>
            <person name="Miettinen O."/>
            <person name="Hibbett D.S."/>
            <person name="Nagy L.G."/>
        </authorList>
    </citation>
    <scope>NUCLEOTIDE SEQUENCE [LARGE SCALE GENOMIC DNA]</scope>
    <source>
        <strain evidence="12 13">CBS 309.79</strain>
    </source>
</reference>
<evidence type="ECO:0000313" key="12">
    <source>
        <dbReference type="EMBL" id="TFL05254.1"/>
    </source>
</evidence>
<dbReference type="InterPro" id="IPR050364">
    <property type="entry name" value="Cytochrome_P450_fung"/>
</dbReference>
<evidence type="ECO:0000256" key="10">
    <source>
        <dbReference type="RuleBase" id="RU000461"/>
    </source>
</evidence>